<comment type="caution">
    <text evidence="1">The sequence shown here is derived from an EMBL/GenBank/DDBJ whole genome shotgun (WGS) entry which is preliminary data.</text>
</comment>
<dbReference type="EMBL" id="JAMKPW020000007">
    <property type="protein sequence ID" value="KAK8216905.1"/>
    <property type="molecule type" value="Genomic_DNA"/>
</dbReference>
<evidence type="ECO:0000313" key="1">
    <source>
        <dbReference type="EMBL" id="KAK8216905.1"/>
    </source>
</evidence>
<proteinExistence type="predicted"/>
<evidence type="ECO:0000313" key="2">
    <source>
        <dbReference type="Proteomes" id="UP001320706"/>
    </source>
</evidence>
<name>A0ACC3SP53_9PEZI</name>
<gene>
    <name evidence="1" type="ORF">M8818_001868</name>
</gene>
<protein>
    <submittedName>
        <fullName evidence="1">Uncharacterized protein</fullName>
    </submittedName>
</protein>
<organism evidence="1 2">
    <name type="scientific">Zalaria obscura</name>
    <dbReference type="NCBI Taxonomy" id="2024903"/>
    <lineage>
        <taxon>Eukaryota</taxon>
        <taxon>Fungi</taxon>
        <taxon>Dikarya</taxon>
        <taxon>Ascomycota</taxon>
        <taxon>Pezizomycotina</taxon>
        <taxon>Dothideomycetes</taxon>
        <taxon>Dothideomycetidae</taxon>
        <taxon>Dothideales</taxon>
        <taxon>Zalariaceae</taxon>
        <taxon>Zalaria</taxon>
    </lineage>
</organism>
<accession>A0ACC3SP53</accession>
<keyword evidence="2" id="KW-1185">Reference proteome</keyword>
<sequence length="359" mass="38795">MYLQNALLPLTSLLWATTSQALNITISQPDVAFAPSPLPPSHTQSDGNAFVSLFQSLGRTTVWTLISATPFSGSTWEPEGLIRLGPDRYIVSCGEYTSPTVKYPNSLIIIGTDRSAGAGFAHLVVFSSNGSRIADATLTAPGAVEYHTGGLDYDGEWIWATLAQYRPNSTATVIKIDPSTLESEEVLRYDDHLGGIVHDVDESSVTALNWGGRNATRFRLPGGCSHAPTQSPSPSQSTPRKIKTVRNPSYYVDYQDCKFRGHVAAYQGRAVMLCSGVATIGSTATGTFNLGGIAIVDVETMVPLDEVPITMTSELGVPVTQNPVDVAVVDGKLRLYWLPDQHNSTLYVYEAQPDSPYEY</sequence>
<reference evidence="1" key="1">
    <citation type="submission" date="2024-02" db="EMBL/GenBank/DDBJ databases">
        <title>Metagenome Assembled Genome of Zalaria obscura JY119.</title>
        <authorList>
            <person name="Vighnesh L."/>
            <person name="Jagadeeshwari U."/>
            <person name="Venkata Ramana C."/>
            <person name="Sasikala C."/>
        </authorList>
    </citation>
    <scope>NUCLEOTIDE SEQUENCE</scope>
    <source>
        <strain evidence="1">JY119</strain>
    </source>
</reference>
<dbReference type="Proteomes" id="UP001320706">
    <property type="component" value="Unassembled WGS sequence"/>
</dbReference>